<dbReference type="RefSeq" id="WP_248669619.1">
    <property type="nucleotide sequence ID" value="NZ_JALPRX010000132.1"/>
</dbReference>
<organism evidence="1 2">
    <name type="scientific">Roseomonas acroporae</name>
    <dbReference type="NCBI Taxonomy" id="2937791"/>
    <lineage>
        <taxon>Bacteria</taxon>
        <taxon>Pseudomonadati</taxon>
        <taxon>Pseudomonadota</taxon>
        <taxon>Alphaproteobacteria</taxon>
        <taxon>Acetobacterales</taxon>
        <taxon>Roseomonadaceae</taxon>
        <taxon>Roseomonas</taxon>
    </lineage>
</organism>
<dbReference type="AlphaFoldDB" id="A0A9X2BXR8"/>
<proteinExistence type="predicted"/>
<protein>
    <submittedName>
        <fullName evidence="1">Uncharacterized protein</fullName>
    </submittedName>
</protein>
<evidence type="ECO:0000313" key="1">
    <source>
        <dbReference type="EMBL" id="MCK8787571.1"/>
    </source>
</evidence>
<evidence type="ECO:0000313" key="2">
    <source>
        <dbReference type="Proteomes" id="UP001139516"/>
    </source>
</evidence>
<dbReference type="Proteomes" id="UP001139516">
    <property type="component" value="Unassembled WGS sequence"/>
</dbReference>
<gene>
    <name evidence="1" type="ORF">M0638_24705</name>
</gene>
<keyword evidence="2" id="KW-1185">Reference proteome</keyword>
<reference evidence="1" key="1">
    <citation type="submission" date="2022-04" db="EMBL/GenBank/DDBJ databases">
        <title>Roseomonas acroporae sp. nov., isolated from coral Acropora digitifera.</title>
        <authorList>
            <person name="Sun H."/>
        </authorList>
    </citation>
    <scope>NUCLEOTIDE SEQUENCE</scope>
    <source>
        <strain evidence="1">NAR14</strain>
    </source>
</reference>
<comment type="caution">
    <text evidence="1">The sequence shown here is derived from an EMBL/GenBank/DDBJ whole genome shotgun (WGS) entry which is preliminary data.</text>
</comment>
<sequence>MRIQRVGGDIAVPPRLSDRVWHPTPAGPKAEIDMCIQCAGLAGGGQARILDLLDLLEEPGTLPAGLALRLGREIWALTRGSMPACETVAAPEVPAHE</sequence>
<dbReference type="EMBL" id="JALPRX010000132">
    <property type="protein sequence ID" value="MCK8787571.1"/>
    <property type="molecule type" value="Genomic_DNA"/>
</dbReference>
<accession>A0A9X2BXR8</accession>
<name>A0A9X2BXR8_9PROT</name>